<dbReference type="EnsemblMetazoa" id="Aqu2.1.19789_001">
    <property type="protein sequence ID" value="Aqu2.1.19789_001"/>
    <property type="gene ID" value="Aqu2.1.19789"/>
</dbReference>
<feature type="transmembrane region" description="Helical" evidence="1">
    <location>
        <begin position="252"/>
        <end position="277"/>
    </location>
</feature>
<feature type="transmembrane region" description="Helical" evidence="1">
    <location>
        <begin position="444"/>
        <end position="477"/>
    </location>
</feature>
<sequence>MAALDRDSIQEQMPLLWGKELPDPINCQILPYDEEREKLVWTRPTSWTKEKLEYLSEAFEELSNTQENEILLVSTSFSLVLIVHDTHAKKEKILKIFDYVSFGVSVLGFLFSLLDFALYLRHRGCRVLKRTFKHQELVQPGDEENAECFNDSCACEGTCGKGCTTVMDIVRIVVLETIFYPNLLLKLFQVIVVLAKNNNDFNKIHPFDWFMASLNICSIIMFVYLKRVYIFFGVIRSIRKLKTGVNKKCEGVMFIVIFFMYMCALMFLQFLMIIIIVGKFYYEYTEENALENSWKLWYMMIFTYLMPLIGMPMFFFVHQFWTSKLPVDVVRDLMSELQTKGKGSNVRKNKTDTMVEQVLNHLGNDQFINDYEKLYKTPFYERLLYPFFSPTRAVVSSLYILVFAGFAICPFVGESADWLQGLHIAVMIIACLINIYAANVGSLWLIPLIAAAVSIVVFIIVILHLPLTIWVGLMFLAHNQEVRRKKMAQQKPVST</sequence>
<reference evidence="2" key="1">
    <citation type="submission" date="2017-05" db="UniProtKB">
        <authorList>
            <consortium name="EnsemblMetazoa"/>
        </authorList>
    </citation>
    <scope>IDENTIFICATION</scope>
</reference>
<dbReference type="AlphaFoldDB" id="A0A1X7TWX2"/>
<feature type="transmembrane region" description="Helical" evidence="1">
    <location>
        <begin position="99"/>
        <end position="120"/>
    </location>
</feature>
<keyword evidence="1" id="KW-0812">Transmembrane</keyword>
<feature type="transmembrane region" description="Helical" evidence="1">
    <location>
        <begin position="207"/>
        <end position="232"/>
    </location>
</feature>
<feature type="transmembrane region" description="Helical" evidence="1">
    <location>
        <begin position="419"/>
        <end position="438"/>
    </location>
</feature>
<protein>
    <submittedName>
        <fullName evidence="2">Uncharacterized protein</fullName>
    </submittedName>
</protein>
<proteinExistence type="predicted"/>
<feature type="transmembrane region" description="Helical" evidence="1">
    <location>
        <begin position="297"/>
        <end position="321"/>
    </location>
</feature>
<evidence type="ECO:0000313" key="2">
    <source>
        <dbReference type="EnsemblMetazoa" id="Aqu2.1.19789_001"/>
    </source>
</evidence>
<keyword evidence="1" id="KW-1133">Transmembrane helix</keyword>
<feature type="transmembrane region" description="Helical" evidence="1">
    <location>
        <begin position="393"/>
        <end position="412"/>
    </location>
</feature>
<accession>A0A1X7TWX2</accession>
<dbReference type="InParanoid" id="A0A1X7TWX2"/>
<name>A0A1X7TWX2_AMPQE</name>
<organism evidence="2">
    <name type="scientific">Amphimedon queenslandica</name>
    <name type="common">Sponge</name>
    <dbReference type="NCBI Taxonomy" id="400682"/>
    <lineage>
        <taxon>Eukaryota</taxon>
        <taxon>Metazoa</taxon>
        <taxon>Porifera</taxon>
        <taxon>Demospongiae</taxon>
        <taxon>Heteroscleromorpha</taxon>
        <taxon>Haplosclerida</taxon>
        <taxon>Niphatidae</taxon>
        <taxon>Amphimedon</taxon>
    </lineage>
</organism>
<evidence type="ECO:0000256" key="1">
    <source>
        <dbReference type="SAM" id="Phobius"/>
    </source>
</evidence>
<feature type="transmembrane region" description="Helical" evidence="1">
    <location>
        <begin position="178"/>
        <end position="195"/>
    </location>
</feature>
<keyword evidence="1" id="KW-0472">Membrane</keyword>